<proteinExistence type="predicted"/>
<reference evidence="2" key="1">
    <citation type="submission" date="2017-12" db="EMBL/GenBank/DDBJ databases">
        <authorList>
            <person name="Diaz M."/>
        </authorList>
    </citation>
    <scope>NUCLEOTIDE SEQUENCE [LARGE SCALE GENOMIC DNA]</scope>
    <source>
        <strain evidence="2">FI11154</strain>
    </source>
</reference>
<evidence type="ECO:0000313" key="2">
    <source>
        <dbReference type="Proteomes" id="UP000246073"/>
    </source>
</evidence>
<gene>
    <name evidence="1" type="ORF">OHAE_2790</name>
</gene>
<dbReference type="EMBL" id="OOFM01000004">
    <property type="protein sequence ID" value="SPL62858.1"/>
    <property type="molecule type" value="Genomic_DNA"/>
</dbReference>
<accession>A0A2P9HFI7</accession>
<protein>
    <submittedName>
        <fullName evidence="1">Uncharacterized protein</fullName>
    </submittedName>
</protein>
<organism evidence="1 2">
    <name type="scientific">Ochrobactrum soli</name>
    <dbReference type="NCBI Taxonomy" id="2448455"/>
    <lineage>
        <taxon>Bacteria</taxon>
        <taxon>Pseudomonadati</taxon>
        <taxon>Pseudomonadota</taxon>
        <taxon>Alphaproteobacteria</taxon>
        <taxon>Hyphomicrobiales</taxon>
        <taxon>Brucellaceae</taxon>
        <taxon>Brucella/Ochrobactrum group</taxon>
        <taxon>Ochrobactrum</taxon>
    </lineage>
</organism>
<sequence length="51" mass="5782">MARHVKKRNPAFLTVVGWHSSPVSMHLLPQENIASCFLPARFETGIFSTDR</sequence>
<dbReference type="AlphaFoldDB" id="A0A2P9HFI7"/>
<dbReference type="Proteomes" id="UP000246073">
    <property type="component" value="Unassembled WGS sequence"/>
</dbReference>
<evidence type="ECO:0000313" key="1">
    <source>
        <dbReference type="EMBL" id="SPL62858.1"/>
    </source>
</evidence>
<name>A0A2P9HFI7_9HYPH</name>